<proteinExistence type="predicted"/>
<dbReference type="PANTHER" id="PTHR46628:SF1">
    <property type="entry name" value="PIRNA BIOGENESIS PROTEIN EXD1"/>
    <property type="match status" value="1"/>
</dbReference>
<dbReference type="Proteomes" id="UP001162156">
    <property type="component" value="Unassembled WGS sequence"/>
</dbReference>
<name>A0AAV8XBW9_9CUCU</name>
<dbReference type="InterPro" id="IPR036397">
    <property type="entry name" value="RNaseH_sf"/>
</dbReference>
<organism evidence="1 2">
    <name type="scientific">Rhamnusium bicolor</name>
    <dbReference type="NCBI Taxonomy" id="1586634"/>
    <lineage>
        <taxon>Eukaryota</taxon>
        <taxon>Metazoa</taxon>
        <taxon>Ecdysozoa</taxon>
        <taxon>Arthropoda</taxon>
        <taxon>Hexapoda</taxon>
        <taxon>Insecta</taxon>
        <taxon>Pterygota</taxon>
        <taxon>Neoptera</taxon>
        <taxon>Endopterygota</taxon>
        <taxon>Coleoptera</taxon>
        <taxon>Polyphaga</taxon>
        <taxon>Cucujiformia</taxon>
        <taxon>Chrysomeloidea</taxon>
        <taxon>Cerambycidae</taxon>
        <taxon>Lepturinae</taxon>
        <taxon>Rhagiini</taxon>
        <taxon>Rhamnusium</taxon>
    </lineage>
</organism>
<dbReference type="PANTHER" id="PTHR46628">
    <property type="entry name" value="PIRNA BIOGENESIS PROTEIN EXD1"/>
    <property type="match status" value="1"/>
</dbReference>
<dbReference type="GO" id="GO:1990923">
    <property type="term" value="C:PET complex"/>
    <property type="evidence" value="ECO:0007669"/>
    <property type="project" value="TreeGrafter"/>
</dbReference>
<reference evidence="1" key="1">
    <citation type="journal article" date="2023" name="Insect Mol. Biol.">
        <title>Genome sequencing provides insights into the evolution of gene families encoding plant cell wall-degrading enzymes in longhorned beetles.</title>
        <authorList>
            <person name="Shin N.R."/>
            <person name="Okamura Y."/>
            <person name="Kirsch R."/>
            <person name="Pauchet Y."/>
        </authorList>
    </citation>
    <scope>NUCLEOTIDE SEQUENCE</scope>
    <source>
        <strain evidence="1">RBIC_L_NR</strain>
    </source>
</reference>
<sequence length="151" mass="17670">MVNNTFDTQIVDLIIEKNKNGSCPENTKDISKCLVDYFNFPASLLKDALALSTKKWMERPLNEKNRLYASQLVTYLIILKEQMQKKLLSTVYKAINDVHSVYYNLNNYEFSQIIQNNKVTKVIDDVIPMLTKKFRSKYLKSFKTCRSILLE</sequence>
<comment type="caution">
    <text evidence="1">The sequence shown here is derived from an EMBL/GenBank/DDBJ whole genome shotgun (WGS) entry which is preliminary data.</text>
</comment>
<dbReference type="SUPFAM" id="SSF53098">
    <property type="entry name" value="Ribonuclease H-like"/>
    <property type="match status" value="1"/>
</dbReference>
<dbReference type="Gene3D" id="3.30.420.10">
    <property type="entry name" value="Ribonuclease H-like superfamily/Ribonuclease H"/>
    <property type="match status" value="1"/>
</dbReference>
<dbReference type="AlphaFoldDB" id="A0AAV8XBW9"/>
<dbReference type="EMBL" id="JANEYF010003499">
    <property type="protein sequence ID" value="KAJ8935906.1"/>
    <property type="molecule type" value="Genomic_DNA"/>
</dbReference>
<protein>
    <submittedName>
        <fullName evidence="1">Uncharacterized protein</fullName>
    </submittedName>
</protein>
<evidence type="ECO:0000313" key="2">
    <source>
        <dbReference type="Proteomes" id="UP001162156"/>
    </source>
</evidence>
<dbReference type="InterPro" id="IPR012337">
    <property type="entry name" value="RNaseH-like_sf"/>
</dbReference>
<accession>A0AAV8XBW9</accession>
<keyword evidence="2" id="KW-1185">Reference proteome</keyword>
<evidence type="ECO:0000313" key="1">
    <source>
        <dbReference type="EMBL" id="KAJ8935906.1"/>
    </source>
</evidence>
<dbReference type="GO" id="GO:0003676">
    <property type="term" value="F:nucleic acid binding"/>
    <property type="evidence" value="ECO:0007669"/>
    <property type="project" value="InterPro"/>
</dbReference>
<dbReference type="GO" id="GO:0034587">
    <property type="term" value="P:piRNA processing"/>
    <property type="evidence" value="ECO:0007669"/>
    <property type="project" value="TreeGrafter"/>
</dbReference>
<dbReference type="InterPro" id="IPR052144">
    <property type="entry name" value="piRNA_biogenesis_EXD1"/>
</dbReference>
<gene>
    <name evidence="1" type="ORF">NQ314_012595</name>
</gene>